<reference evidence="3" key="1">
    <citation type="journal article" date="2017" name="Gigascience">
        <title>The genome draft of coconut (Cocos nucifera).</title>
        <authorList>
            <person name="Xiao Y."/>
            <person name="Xu P."/>
            <person name="Fan H."/>
            <person name="Baudouin L."/>
            <person name="Xia W."/>
            <person name="Bocs S."/>
            <person name="Xu J."/>
            <person name="Li Q."/>
            <person name="Guo A."/>
            <person name="Zhou L."/>
            <person name="Li J."/>
            <person name="Wu Y."/>
            <person name="Ma Z."/>
            <person name="Armero A."/>
            <person name="Issali A.E."/>
            <person name="Liu N."/>
            <person name="Peng M."/>
            <person name="Yang Y."/>
        </authorList>
    </citation>
    <scope>NUCLEOTIDE SEQUENCE</scope>
    <source>
        <tissue evidence="3">Spear leaf of Hainan Tall coconut</tissue>
    </source>
</reference>
<feature type="compositionally biased region" description="Low complexity" evidence="1">
    <location>
        <begin position="208"/>
        <end position="223"/>
    </location>
</feature>
<keyword evidence="2" id="KW-1133">Transmembrane helix</keyword>
<dbReference type="AlphaFoldDB" id="A0A8K0INN2"/>
<keyword evidence="2" id="KW-0472">Membrane</keyword>
<keyword evidence="2" id="KW-0812">Transmembrane</keyword>
<proteinExistence type="predicted"/>
<feature type="region of interest" description="Disordered" evidence="1">
    <location>
        <begin position="205"/>
        <end position="252"/>
    </location>
</feature>
<reference evidence="3" key="2">
    <citation type="submission" date="2019-07" db="EMBL/GenBank/DDBJ databases">
        <authorList>
            <person name="Yang Y."/>
            <person name="Bocs S."/>
            <person name="Baudouin L."/>
        </authorList>
    </citation>
    <scope>NUCLEOTIDE SEQUENCE</scope>
    <source>
        <tissue evidence="3">Spear leaf of Hainan Tall coconut</tissue>
    </source>
</reference>
<protein>
    <submittedName>
        <fullName evidence="3">Uncharacterized protein</fullName>
    </submittedName>
</protein>
<organism evidence="3 4">
    <name type="scientific">Cocos nucifera</name>
    <name type="common">Coconut palm</name>
    <dbReference type="NCBI Taxonomy" id="13894"/>
    <lineage>
        <taxon>Eukaryota</taxon>
        <taxon>Viridiplantae</taxon>
        <taxon>Streptophyta</taxon>
        <taxon>Embryophyta</taxon>
        <taxon>Tracheophyta</taxon>
        <taxon>Spermatophyta</taxon>
        <taxon>Magnoliopsida</taxon>
        <taxon>Liliopsida</taxon>
        <taxon>Arecaceae</taxon>
        <taxon>Arecoideae</taxon>
        <taxon>Cocoseae</taxon>
        <taxon>Attaleinae</taxon>
        <taxon>Cocos</taxon>
    </lineage>
</organism>
<dbReference type="Proteomes" id="UP000797356">
    <property type="component" value="Chromosome 11"/>
</dbReference>
<comment type="caution">
    <text evidence="3">The sequence shown here is derived from an EMBL/GenBank/DDBJ whole genome shotgun (WGS) entry which is preliminary data.</text>
</comment>
<evidence type="ECO:0000313" key="3">
    <source>
        <dbReference type="EMBL" id="KAG1363519.1"/>
    </source>
</evidence>
<sequence length="252" mass="28019">MSRSSFAPDTIPSVLTPDNLSLIRIQYGIPSEYDLELPNSNDQVNSLLIGRFCLYLKALRAGLRLPMPLFIVVLFRFLNISFTFVIPNSFRFIIGLPSWDYIRESVRRAPSLDGADLDSFDKLKVYRASLLLDLLKEQTLFNLDMDAQAAKMLTKGLFTRKRKEKMQNDGSKRTKVGVSSSEVPTSTITVSEVIVGAEIAPTAEVDTASASPVPSMPSGPSSGDRISELPIKKGIGEERKRKLLQRRPVRLA</sequence>
<evidence type="ECO:0000256" key="1">
    <source>
        <dbReference type="SAM" id="MobiDB-lite"/>
    </source>
</evidence>
<feature type="compositionally biased region" description="Basic and acidic residues" evidence="1">
    <location>
        <begin position="225"/>
        <end position="240"/>
    </location>
</feature>
<name>A0A8K0INN2_COCNU</name>
<gene>
    <name evidence="3" type="ORF">COCNU_11G003460</name>
</gene>
<keyword evidence="4" id="KW-1185">Reference proteome</keyword>
<dbReference type="OrthoDB" id="1750920at2759"/>
<evidence type="ECO:0000256" key="2">
    <source>
        <dbReference type="SAM" id="Phobius"/>
    </source>
</evidence>
<feature type="transmembrane region" description="Helical" evidence="2">
    <location>
        <begin position="65"/>
        <end position="86"/>
    </location>
</feature>
<dbReference type="EMBL" id="CM017882">
    <property type="protein sequence ID" value="KAG1363519.1"/>
    <property type="molecule type" value="Genomic_DNA"/>
</dbReference>
<feature type="compositionally biased region" description="Basic residues" evidence="1">
    <location>
        <begin position="241"/>
        <end position="252"/>
    </location>
</feature>
<evidence type="ECO:0000313" key="4">
    <source>
        <dbReference type="Proteomes" id="UP000797356"/>
    </source>
</evidence>
<accession>A0A8K0INN2</accession>